<evidence type="ECO:0000313" key="1">
    <source>
        <dbReference type="Ensembl" id="ENSPMGP00000001801.1"/>
    </source>
</evidence>
<name>A0A3B3ZBM7_9GOBI</name>
<protein>
    <submittedName>
        <fullName evidence="1">Uncharacterized protein</fullName>
    </submittedName>
</protein>
<organism evidence="1 2">
    <name type="scientific">Periophthalmus magnuspinnatus</name>
    <dbReference type="NCBI Taxonomy" id="409849"/>
    <lineage>
        <taxon>Eukaryota</taxon>
        <taxon>Metazoa</taxon>
        <taxon>Chordata</taxon>
        <taxon>Craniata</taxon>
        <taxon>Vertebrata</taxon>
        <taxon>Euteleostomi</taxon>
        <taxon>Actinopterygii</taxon>
        <taxon>Neopterygii</taxon>
        <taxon>Teleostei</taxon>
        <taxon>Neoteleostei</taxon>
        <taxon>Acanthomorphata</taxon>
        <taxon>Gobiaria</taxon>
        <taxon>Gobiiformes</taxon>
        <taxon>Gobioidei</taxon>
        <taxon>Gobiidae</taxon>
        <taxon>Oxudercinae</taxon>
        <taxon>Periophthalmus</taxon>
    </lineage>
</organism>
<dbReference type="InterPro" id="IPR036388">
    <property type="entry name" value="WH-like_DNA-bd_sf"/>
</dbReference>
<proteinExistence type="predicted"/>
<reference evidence="1" key="1">
    <citation type="submission" date="2025-08" db="UniProtKB">
        <authorList>
            <consortium name="Ensembl"/>
        </authorList>
    </citation>
    <scope>IDENTIFICATION</scope>
</reference>
<dbReference type="Gene3D" id="1.10.10.10">
    <property type="entry name" value="Winged helix-like DNA-binding domain superfamily/Winged helix DNA-binding domain"/>
    <property type="match status" value="1"/>
</dbReference>
<keyword evidence="2" id="KW-1185">Reference proteome</keyword>
<dbReference type="Ensembl" id="ENSPMGT00000001919.1">
    <property type="protein sequence ID" value="ENSPMGP00000001801.1"/>
    <property type="gene ID" value="ENSPMGG00000001620.1"/>
</dbReference>
<sequence length="97" mass="11033">MGKSKKSFGSFLGAISRCLKVPHSPVQTIIHKYKHHGNVHPSYRALVRNVHINPRTKAEDIVTIYSHSAKKQPLIQKKYKKATQGQKPSFLETCPVW</sequence>
<accession>A0A3B3ZBM7</accession>
<evidence type="ECO:0000313" key="2">
    <source>
        <dbReference type="Proteomes" id="UP000261520"/>
    </source>
</evidence>
<reference evidence="1" key="2">
    <citation type="submission" date="2025-09" db="UniProtKB">
        <authorList>
            <consortium name="Ensembl"/>
        </authorList>
    </citation>
    <scope>IDENTIFICATION</scope>
</reference>
<dbReference type="AlphaFoldDB" id="A0A3B3ZBM7"/>
<dbReference type="Proteomes" id="UP000261520">
    <property type="component" value="Unplaced"/>
</dbReference>